<evidence type="ECO:0000259" key="11">
    <source>
        <dbReference type="Pfam" id="PF10444"/>
    </source>
</evidence>
<feature type="domain" description="Borealin N-terminal" evidence="11">
    <location>
        <begin position="6"/>
        <end position="59"/>
    </location>
</feature>
<dbReference type="AlphaFoldDB" id="A2G028"/>
<name>A2G028_TRIV3</name>
<dbReference type="OrthoDB" id="2392550at2759"/>
<keyword evidence="4" id="KW-0158">Chromosome</keyword>
<proteinExistence type="inferred from homology"/>
<comment type="similarity">
    <text evidence="3">Belongs to the borealin family.</text>
</comment>
<keyword evidence="6" id="KW-0498">Mitosis</keyword>
<dbReference type="PANTHER" id="PTHR16040:SF7">
    <property type="entry name" value="AUSTRALIN, ISOFORM A-RELATED"/>
    <property type="match status" value="1"/>
</dbReference>
<sequence length="121" mass="13729">MDDASIVLQNFDKEVECRCSFIRSHSENLSINMLSALDLALMGIPEPVRKMSVKTLMTKYDGDIIKASNAFEQNENENKTQLQNQNQKRKGYQARSPRTPTTDLTLPYGHPVKATKKAQQK</sequence>
<comment type="subcellular location">
    <subcellularLocation>
        <location evidence="2">Chromosome</location>
        <location evidence="2">Centromere</location>
    </subcellularLocation>
    <subcellularLocation>
        <location evidence="1">Nucleus</location>
    </subcellularLocation>
</comment>
<dbReference type="InterPro" id="IPR018851">
    <property type="entry name" value="Borealin_N"/>
</dbReference>
<evidence type="ECO:0000256" key="4">
    <source>
        <dbReference type="ARBA" id="ARBA00022454"/>
    </source>
</evidence>
<evidence type="ECO:0000256" key="7">
    <source>
        <dbReference type="ARBA" id="ARBA00023242"/>
    </source>
</evidence>
<dbReference type="GO" id="GO:0000775">
    <property type="term" value="C:chromosome, centromeric region"/>
    <property type="evidence" value="ECO:0007669"/>
    <property type="project" value="UniProtKB-SubCell"/>
</dbReference>
<keyword evidence="5" id="KW-0132">Cell division</keyword>
<reference evidence="12" key="2">
    <citation type="journal article" date="2007" name="Science">
        <title>Draft genome sequence of the sexually transmitted pathogen Trichomonas vaginalis.</title>
        <authorList>
            <person name="Carlton J.M."/>
            <person name="Hirt R.P."/>
            <person name="Silva J.C."/>
            <person name="Delcher A.L."/>
            <person name="Schatz M."/>
            <person name="Zhao Q."/>
            <person name="Wortman J.R."/>
            <person name="Bidwell S.L."/>
            <person name="Alsmark U.C.M."/>
            <person name="Besteiro S."/>
            <person name="Sicheritz-Ponten T."/>
            <person name="Noel C.J."/>
            <person name="Dacks J.B."/>
            <person name="Foster P.G."/>
            <person name="Simillion C."/>
            <person name="Van de Peer Y."/>
            <person name="Miranda-Saavedra D."/>
            <person name="Barton G.J."/>
            <person name="Westrop G.D."/>
            <person name="Mueller S."/>
            <person name="Dessi D."/>
            <person name="Fiori P.L."/>
            <person name="Ren Q."/>
            <person name="Paulsen I."/>
            <person name="Zhang H."/>
            <person name="Bastida-Corcuera F.D."/>
            <person name="Simoes-Barbosa A."/>
            <person name="Brown M.T."/>
            <person name="Hayes R.D."/>
            <person name="Mukherjee M."/>
            <person name="Okumura C.Y."/>
            <person name="Schneider R."/>
            <person name="Smith A.J."/>
            <person name="Vanacova S."/>
            <person name="Villalvazo M."/>
            <person name="Haas B.J."/>
            <person name="Pertea M."/>
            <person name="Feldblyum T.V."/>
            <person name="Utterback T.R."/>
            <person name="Shu C.L."/>
            <person name="Osoegawa K."/>
            <person name="de Jong P.J."/>
            <person name="Hrdy I."/>
            <person name="Horvathova L."/>
            <person name="Zubacova Z."/>
            <person name="Dolezal P."/>
            <person name="Malik S.B."/>
            <person name="Logsdon J.M. Jr."/>
            <person name="Henze K."/>
            <person name="Gupta A."/>
            <person name="Wang C.C."/>
            <person name="Dunne R.L."/>
            <person name="Upcroft J.A."/>
            <person name="Upcroft P."/>
            <person name="White O."/>
            <person name="Salzberg S.L."/>
            <person name="Tang P."/>
            <person name="Chiu C.-H."/>
            <person name="Lee Y.-S."/>
            <person name="Embley T.M."/>
            <person name="Coombs G.H."/>
            <person name="Mottram J.C."/>
            <person name="Tachezy J."/>
            <person name="Fraser-Liggett C.M."/>
            <person name="Johnson P.J."/>
        </authorList>
    </citation>
    <scope>NUCLEOTIDE SEQUENCE [LARGE SCALE GENOMIC DNA]</scope>
    <source>
        <strain evidence="12">G3</strain>
    </source>
</reference>
<dbReference type="InterPro" id="IPR018867">
    <property type="entry name" value="Cell_div_borealin"/>
</dbReference>
<evidence type="ECO:0000313" key="12">
    <source>
        <dbReference type="EMBL" id="EAX89500.1"/>
    </source>
</evidence>
<feature type="region of interest" description="Disordered" evidence="10">
    <location>
        <begin position="71"/>
        <end position="121"/>
    </location>
</feature>
<dbReference type="EMBL" id="DS114195">
    <property type="protein sequence ID" value="EAX89500.1"/>
    <property type="molecule type" value="Genomic_DNA"/>
</dbReference>
<organism evidence="12 13">
    <name type="scientific">Trichomonas vaginalis (strain ATCC PRA-98 / G3)</name>
    <dbReference type="NCBI Taxonomy" id="412133"/>
    <lineage>
        <taxon>Eukaryota</taxon>
        <taxon>Metamonada</taxon>
        <taxon>Parabasalia</taxon>
        <taxon>Trichomonadida</taxon>
        <taxon>Trichomonadidae</taxon>
        <taxon>Trichomonas</taxon>
    </lineage>
</organism>
<dbReference type="VEuPathDB" id="TrichDB:TVAGG3_0081350"/>
<accession>A2G028</accession>
<gene>
    <name evidence="12" type="ORF">TVAG_324790</name>
</gene>
<reference evidence="12" key="1">
    <citation type="submission" date="2006-10" db="EMBL/GenBank/DDBJ databases">
        <authorList>
            <person name="Amadeo P."/>
            <person name="Zhao Q."/>
            <person name="Wortman J."/>
            <person name="Fraser-Liggett C."/>
            <person name="Carlton J."/>
        </authorList>
    </citation>
    <scope>NUCLEOTIDE SEQUENCE</scope>
    <source>
        <strain evidence="12">G3</strain>
    </source>
</reference>
<evidence type="ECO:0000256" key="3">
    <source>
        <dbReference type="ARBA" id="ARBA00009914"/>
    </source>
</evidence>
<evidence type="ECO:0000256" key="1">
    <source>
        <dbReference type="ARBA" id="ARBA00004123"/>
    </source>
</evidence>
<dbReference type="GO" id="GO:0005634">
    <property type="term" value="C:nucleus"/>
    <property type="evidence" value="ECO:0007669"/>
    <property type="project" value="UniProtKB-SubCell"/>
</dbReference>
<evidence type="ECO:0000256" key="8">
    <source>
        <dbReference type="ARBA" id="ARBA00023306"/>
    </source>
</evidence>
<dbReference type="Proteomes" id="UP000001542">
    <property type="component" value="Unassembled WGS sequence"/>
</dbReference>
<evidence type="ECO:0000256" key="6">
    <source>
        <dbReference type="ARBA" id="ARBA00022776"/>
    </source>
</evidence>
<dbReference type="Gene3D" id="6.10.250.1900">
    <property type="match status" value="1"/>
</dbReference>
<keyword evidence="9" id="KW-0137">Centromere</keyword>
<keyword evidence="7" id="KW-0539">Nucleus</keyword>
<dbReference type="VEuPathDB" id="TrichDB:TVAG_324790"/>
<dbReference type="RefSeq" id="XP_001302430.1">
    <property type="nucleotide sequence ID" value="XM_001302429.1"/>
</dbReference>
<evidence type="ECO:0000256" key="5">
    <source>
        <dbReference type="ARBA" id="ARBA00022618"/>
    </source>
</evidence>
<keyword evidence="13" id="KW-1185">Reference proteome</keyword>
<evidence type="ECO:0000256" key="10">
    <source>
        <dbReference type="SAM" id="MobiDB-lite"/>
    </source>
</evidence>
<evidence type="ECO:0000256" key="2">
    <source>
        <dbReference type="ARBA" id="ARBA00004584"/>
    </source>
</evidence>
<dbReference type="KEGG" id="tva:4747171"/>
<evidence type="ECO:0000256" key="9">
    <source>
        <dbReference type="ARBA" id="ARBA00023328"/>
    </source>
</evidence>
<evidence type="ECO:0000313" key="13">
    <source>
        <dbReference type="Proteomes" id="UP000001542"/>
    </source>
</evidence>
<protein>
    <recommendedName>
        <fullName evidence="11">Borealin N-terminal domain-containing protein</fullName>
    </recommendedName>
</protein>
<dbReference type="Pfam" id="PF10444">
    <property type="entry name" value="Nbl1_Borealin_N"/>
    <property type="match status" value="1"/>
</dbReference>
<keyword evidence="8" id="KW-0131">Cell cycle</keyword>
<dbReference type="GO" id="GO:0051301">
    <property type="term" value="P:cell division"/>
    <property type="evidence" value="ECO:0007669"/>
    <property type="project" value="UniProtKB-KW"/>
</dbReference>
<dbReference type="InParanoid" id="A2G028"/>
<dbReference type="SMR" id="A2G028"/>
<dbReference type="PANTHER" id="PTHR16040">
    <property type="entry name" value="AUSTRALIN, ISOFORM A-RELATED"/>
    <property type="match status" value="1"/>
</dbReference>